<evidence type="ECO:0000313" key="2">
    <source>
        <dbReference type="Proteomes" id="UP000789366"/>
    </source>
</evidence>
<evidence type="ECO:0000313" key="1">
    <source>
        <dbReference type="EMBL" id="CAG8465274.1"/>
    </source>
</evidence>
<dbReference type="Proteomes" id="UP000789366">
    <property type="component" value="Unassembled WGS sequence"/>
</dbReference>
<dbReference type="EMBL" id="CAJVPW010000769">
    <property type="protein sequence ID" value="CAG8465274.1"/>
    <property type="molecule type" value="Genomic_DNA"/>
</dbReference>
<proteinExistence type="predicted"/>
<organism evidence="1 2">
    <name type="scientific">Cetraspora pellucida</name>
    <dbReference type="NCBI Taxonomy" id="1433469"/>
    <lineage>
        <taxon>Eukaryota</taxon>
        <taxon>Fungi</taxon>
        <taxon>Fungi incertae sedis</taxon>
        <taxon>Mucoromycota</taxon>
        <taxon>Glomeromycotina</taxon>
        <taxon>Glomeromycetes</taxon>
        <taxon>Diversisporales</taxon>
        <taxon>Gigasporaceae</taxon>
        <taxon>Cetraspora</taxon>
    </lineage>
</organism>
<accession>A0ACA9KCE1</accession>
<sequence>MTVSRSSTRESRVLSPTFRQTPNPELDWDFAVTLTPMKDVIICESAPLDITLFG</sequence>
<gene>
    <name evidence="1" type="ORF">SPELUC_LOCUS1443</name>
</gene>
<reference evidence="1" key="1">
    <citation type="submission" date="2021-06" db="EMBL/GenBank/DDBJ databases">
        <authorList>
            <person name="Kallberg Y."/>
            <person name="Tangrot J."/>
            <person name="Rosling A."/>
        </authorList>
    </citation>
    <scope>NUCLEOTIDE SEQUENCE</scope>
    <source>
        <strain evidence="1">28 12/20/2015</strain>
    </source>
</reference>
<name>A0ACA9KCE1_9GLOM</name>
<keyword evidence="2" id="KW-1185">Reference proteome</keyword>
<comment type="caution">
    <text evidence="1">The sequence shown here is derived from an EMBL/GenBank/DDBJ whole genome shotgun (WGS) entry which is preliminary data.</text>
</comment>
<protein>
    <submittedName>
        <fullName evidence="1">6562_t:CDS:1</fullName>
    </submittedName>
</protein>